<keyword evidence="2" id="KW-1185">Reference proteome</keyword>
<comment type="caution">
    <text evidence="1">The sequence shown here is derived from an EMBL/GenBank/DDBJ whole genome shotgun (WGS) entry which is preliminary data.</text>
</comment>
<accession>A0ABS2M8I7</accession>
<protein>
    <submittedName>
        <fullName evidence="1">Uncharacterized protein</fullName>
    </submittedName>
</protein>
<name>A0ABS2M8I7_9ACTN</name>
<dbReference type="Proteomes" id="UP000732378">
    <property type="component" value="Unassembled WGS sequence"/>
</dbReference>
<gene>
    <name evidence="1" type="ORF">JOE61_001318</name>
</gene>
<evidence type="ECO:0000313" key="2">
    <source>
        <dbReference type="Proteomes" id="UP000732378"/>
    </source>
</evidence>
<sequence>MVRPRAPGRSGSGLVVTLSCGDRDLLDEG</sequence>
<organism evidence="1 2">
    <name type="scientific">Nocardioides salarius</name>
    <dbReference type="NCBI Taxonomy" id="374513"/>
    <lineage>
        <taxon>Bacteria</taxon>
        <taxon>Bacillati</taxon>
        <taxon>Actinomycetota</taxon>
        <taxon>Actinomycetes</taxon>
        <taxon>Propionibacteriales</taxon>
        <taxon>Nocardioidaceae</taxon>
        <taxon>Nocardioides</taxon>
    </lineage>
</organism>
<dbReference type="EMBL" id="JAFBBZ010000001">
    <property type="protein sequence ID" value="MBM7507504.1"/>
    <property type="molecule type" value="Genomic_DNA"/>
</dbReference>
<evidence type="ECO:0000313" key="1">
    <source>
        <dbReference type="EMBL" id="MBM7507504.1"/>
    </source>
</evidence>
<proteinExistence type="predicted"/>
<reference evidence="1 2" key="1">
    <citation type="submission" date="2021-01" db="EMBL/GenBank/DDBJ databases">
        <title>Sequencing the genomes of 1000 actinobacteria strains.</title>
        <authorList>
            <person name="Klenk H.-P."/>
        </authorList>
    </citation>
    <scope>NUCLEOTIDE SEQUENCE [LARGE SCALE GENOMIC DNA]</scope>
    <source>
        <strain evidence="1 2">DSM 18239</strain>
    </source>
</reference>
<dbReference type="PROSITE" id="PS51257">
    <property type="entry name" value="PROKAR_LIPOPROTEIN"/>
    <property type="match status" value="1"/>
</dbReference>